<dbReference type="AlphaFoldDB" id="A0A454CS21"/>
<dbReference type="EMBL" id="AJSR01002201">
    <property type="protein sequence ID" value="EKM29195.1"/>
    <property type="molecule type" value="Genomic_DNA"/>
</dbReference>
<proteinExistence type="predicted"/>
<comment type="caution">
    <text evidence="1">The sequence shown here is derived from an EMBL/GenBank/DDBJ whole genome shotgun (WGS) entry which is preliminary data.</text>
</comment>
<sequence length="24" mass="2836">MKFPISQILLTTLCQPHCRAEYRS</sequence>
<protein>
    <submittedName>
        <fullName evidence="1">Uncharacterized protein</fullName>
    </submittedName>
</protein>
<feature type="non-terminal residue" evidence="1">
    <location>
        <position position="24"/>
    </location>
</feature>
<name>A0A454CS21_VIBHA</name>
<accession>A0A454CS21</accession>
<reference evidence="1 2" key="1">
    <citation type="submission" date="2012-10" db="EMBL/GenBank/DDBJ databases">
        <title>Genome sequence of Vibrio Cholerae HENC-02.</title>
        <authorList>
            <person name="Eppinger M."/>
            <person name="Hasan N.A."/>
            <person name="Sengamalay N."/>
            <person name="Hine E."/>
            <person name="Su Q."/>
            <person name="Daugherty S.C."/>
            <person name="Young S."/>
            <person name="Sadzewicz L."/>
            <person name="Tallon L."/>
            <person name="Cebula T.A."/>
            <person name="Ravel J."/>
            <person name="Colwell R.R."/>
        </authorList>
    </citation>
    <scope>NUCLEOTIDE SEQUENCE [LARGE SCALE GENOMIC DNA]</scope>
    <source>
        <strain evidence="1 2">HENC-02</strain>
    </source>
</reference>
<organism evidence="1 2">
    <name type="scientific">Vibrio harveyi</name>
    <name type="common">Beneckea harveyi</name>
    <dbReference type="NCBI Taxonomy" id="669"/>
    <lineage>
        <taxon>Bacteria</taxon>
        <taxon>Pseudomonadati</taxon>
        <taxon>Pseudomonadota</taxon>
        <taxon>Gammaproteobacteria</taxon>
        <taxon>Vibrionales</taxon>
        <taxon>Vibrionaceae</taxon>
        <taxon>Vibrio</taxon>
    </lineage>
</organism>
<evidence type="ECO:0000313" key="1">
    <source>
        <dbReference type="EMBL" id="EKM29195.1"/>
    </source>
</evidence>
<dbReference type="Proteomes" id="UP000008367">
    <property type="component" value="Unassembled WGS sequence"/>
</dbReference>
<gene>
    <name evidence="1" type="ORF">VCHENC02_4977A</name>
</gene>
<evidence type="ECO:0000313" key="2">
    <source>
        <dbReference type="Proteomes" id="UP000008367"/>
    </source>
</evidence>